<dbReference type="OrthoDB" id="9809265at2"/>
<keyword evidence="8" id="KW-1185">Reference proteome</keyword>
<reference evidence="7 8" key="1">
    <citation type="submission" date="2017-05" db="EMBL/GenBank/DDBJ databases">
        <title>Genome Sequence of Loktanella vestfoldensis Strain SMR4r Isolated from a Culture of the Diatom Skeletonema marinoi.</title>
        <authorList>
            <person name="Topel M."/>
            <person name="Pinder M.I.M."/>
            <person name="Johansson O.N."/>
            <person name="Kourtchenko O."/>
            <person name="Godhe A."/>
            <person name="Clarke A.K."/>
        </authorList>
    </citation>
    <scope>NUCLEOTIDE SEQUENCE [LARGE SCALE GENOMIC DNA]</scope>
    <source>
        <strain evidence="7 8">SMR4r</strain>
    </source>
</reference>
<organism evidence="7 8">
    <name type="scientific">Yoonia vestfoldensis</name>
    <dbReference type="NCBI Taxonomy" id="245188"/>
    <lineage>
        <taxon>Bacteria</taxon>
        <taxon>Pseudomonadati</taxon>
        <taxon>Pseudomonadota</taxon>
        <taxon>Alphaproteobacteria</taxon>
        <taxon>Rhodobacterales</taxon>
        <taxon>Paracoccaceae</taxon>
        <taxon>Yoonia</taxon>
    </lineage>
</organism>
<dbReference type="SUPFAM" id="SSF46689">
    <property type="entry name" value="Homeodomain-like"/>
    <property type="match status" value="1"/>
</dbReference>
<evidence type="ECO:0000259" key="6">
    <source>
        <dbReference type="PROSITE" id="PS50977"/>
    </source>
</evidence>
<dbReference type="Pfam" id="PF13977">
    <property type="entry name" value="TetR_C_6"/>
    <property type="match status" value="1"/>
</dbReference>
<dbReference type="Proteomes" id="UP000195273">
    <property type="component" value="Chromosome"/>
</dbReference>
<evidence type="ECO:0000256" key="5">
    <source>
        <dbReference type="PROSITE-ProRule" id="PRU00335"/>
    </source>
</evidence>
<evidence type="ECO:0000256" key="3">
    <source>
        <dbReference type="ARBA" id="ARBA00023125"/>
    </source>
</evidence>
<dbReference type="GO" id="GO:0000976">
    <property type="term" value="F:transcription cis-regulatory region binding"/>
    <property type="evidence" value="ECO:0007669"/>
    <property type="project" value="TreeGrafter"/>
</dbReference>
<keyword evidence="1" id="KW-0678">Repressor</keyword>
<dbReference type="InterPro" id="IPR036271">
    <property type="entry name" value="Tet_transcr_reg_TetR-rel_C_sf"/>
</dbReference>
<dbReference type="PANTHER" id="PTHR30055">
    <property type="entry name" value="HTH-TYPE TRANSCRIPTIONAL REGULATOR RUTR"/>
    <property type="match status" value="1"/>
</dbReference>
<gene>
    <name evidence="7" type="primary">betI</name>
    <name evidence="7" type="ORF">LOKVESSMR4R_02263</name>
</gene>
<dbReference type="AlphaFoldDB" id="A0A1Y0EDR6"/>
<feature type="domain" description="HTH tetR-type" evidence="6">
    <location>
        <begin position="13"/>
        <end position="73"/>
    </location>
</feature>
<dbReference type="InterPro" id="IPR001647">
    <property type="entry name" value="HTH_TetR"/>
</dbReference>
<dbReference type="STRING" id="1122181.GCA_000382265_03337"/>
<evidence type="ECO:0000256" key="4">
    <source>
        <dbReference type="ARBA" id="ARBA00023163"/>
    </source>
</evidence>
<dbReference type="PRINTS" id="PR00455">
    <property type="entry name" value="HTHTETR"/>
</dbReference>
<dbReference type="PROSITE" id="PS50977">
    <property type="entry name" value="HTH_TETR_2"/>
    <property type="match status" value="1"/>
</dbReference>
<dbReference type="Gene3D" id="1.10.357.10">
    <property type="entry name" value="Tetracycline Repressor, domain 2"/>
    <property type="match status" value="1"/>
</dbReference>
<dbReference type="SUPFAM" id="SSF48498">
    <property type="entry name" value="Tetracyclin repressor-like, C-terminal domain"/>
    <property type="match status" value="1"/>
</dbReference>
<dbReference type="InterPro" id="IPR009057">
    <property type="entry name" value="Homeodomain-like_sf"/>
</dbReference>
<keyword evidence="2" id="KW-0805">Transcription regulation</keyword>
<dbReference type="GO" id="GO:0003700">
    <property type="term" value="F:DNA-binding transcription factor activity"/>
    <property type="evidence" value="ECO:0007669"/>
    <property type="project" value="TreeGrafter"/>
</dbReference>
<dbReference type="EMBL" id="CP021431">
    <property type="protein sequence ID" value="ARU01569.1"/>
    <property type="molecule type" value="Genomic_DNA"/>
</dbReference>
<name>A0A1Y0EDR6_9RHOB</name>
<protein>
    <submittedName>
        <fullName evidence="7">HTH-type transcriptional regulator BetI</fullName>
    </submittedName>
</protein>
<accession>A0A1Y0EDR6</accession>
<evidence type="ECO:0000313" key="8">
    <source>
        <dbReference type="Proteomes" id="UP000195273"/>
    </source>
</evidence>
<evidence type="ECO:0000313" key="7">
    <source>
        <dbReference type="EMBL" id="ARU01569.1"/>
    </source>
</evidence>
<keyword evidence="3 5" id="KW-0238">DNA-binding</keyword>
<dbReference type="Pfam" id="PF00440">
    <property type="entry name" value="TetR_N"/>
    <property type="match status" value="1"/>
</dbReference>
<sequence>MTARRTFKREGEEARRAALIDATLDCIAEGGPQAATVRAIALKAGVTPGLIKHYFDTKEELVASAHETLMTRMTEASAAALDDLPADPLARLAGFIANAVTPPVVDPRAMALWAASMQLVPRDAAMREVHEATYLAFRDRLEGMIADALRSTGKPHDRATTRAFAIAGNALLDGLWIEASVLPDQFAQGEMRAIAIRTLARLLDLKLPE</sequence>
<dbReference type="InterPro" id="IPR050109">
    <property type="entry name" value="HTH-type_TetR-like_transc_reg"/>
</dbReference>
<dbReference type="RefSeq" id="WP_087208440.1">
    <property type="nucleotide sequence ID" value="NZ_CP021431.1"/>
</dbReference>
<dbReference type="InterPro" id="IPR039538">
    <property type="entry name" value="BetI_C"/>
</dbReference>
<dbReference type="PANTHER" id="PTHR30055:SF228">
    <property type="entry name" value="TRANSCRIPTIONAL REGULATOR-RELATED"/>
    <property type="match status" value="1"/>
</dbReference>
<evidence type="ECO:0000256" key="2">
    <source>
        <dbReference type="ARBA" id="ARBA00023015"/>
    </source>
</evidence>
<keyword evidence="4" id="KW-0804">Transcription</keyword>
<feature type="DNA-binding region" description="H-T-H motif" evidence="5">
    <location>
        <begin position="36"/>
        <end position="55"/>
    </location>
</feature>
<dbReference type="KEGG" id="lvs:LOKVESSMR4R_02263"/>
<evidence type="ECO:0000256" key="1">
    <source>
        <dbReference type="ARBA" id="ARBA00022491"/>
    </source>
</evidence>
<proteinExistence type="predicted"/>